<dbReference type="CDD" id="cd06581">
    <property type="entry name" value="TM_PBP1_LivM_like"/>
    <property type="match status" value="1"/>
</dbReference>
<sequence>MPTFYVYLITEILIVSLFAVSTNVLLGFTGLLSFGQVAFFGSSAYAVSLLIKGTSLPFAASFFICVGMSALCALIIGLFCMRLRGFYFAIITLAFSQIFFVVAYKWSSLTGGDDGIVGIPKKPFLAMNIDGPEAYYHFVLLVVLVSMALLYLIIRSPLGEVLQAIRDNSERTEFLGIQVRNYRLASFVIAGTFGGVAGALFAPFQGIVTPELLHWSHSAEPLMISLLGGMYFFFGPIAGAIIFVFIKEWITGFTEYWMFWYGLLLMLLIMYLPGGIMGFVSEHLKRGKDDSK</sequence>
<evidence type="ECO:0000256" key="4">
    <source>
        <dbReference type="ARBA" id="ARBA00022989"/>
    </source>
</evidence>
<protein>
    <submittedName>
        <fullName evidence="7">Branched-chain amino acid ABC transporter permease</fullName>
    </submittedName>
</protein>
<keyword evidence="8" id="KW-1185">Reference proteome</keyword>
<feature type="transmembrane region" description="Helical" evidence="6">
    <location>
        <begin position="258"/>
        <end position="280"/>
    </location>
</feature>
<accession>A0AAU9EFI9</accession>
<keyword evidence="4 6" id="KW-1133">Transmembrane helix</keyword>
<proteinExistence type="predicted"/>
<dbReference type="PANTHER" id="PTHR30482">
    <property type="entry name" value="HIGH-AFFINITY BRANCHED-CHAIN AMINO ACID TRANSPORT SYSTEM PERMEASE"/>
    <property type="match status" value="1"/>
</dbReference>
<name>A0AAU9EFI9_9BACT</name>
<feature type="transmembrane region" description="Helical" evidence="6">
    <location>
        <begin position="134"/>
        <end position="154"/>
    </location>
</feature>
<evidence type="ECO:0000313" key="7">
    <source>
        <dbReference type="EMBL" id="BEQ14735.1"/>
    </source>
</evidence>
<keyword evidence="2" id="KW-1003">Cell membrane</keyword>
<feature type="transmembrane region" description="Helical" evidence="6">
    <location>
        <begin position="222"/>
        <end position="246"/>
    </location>
</feature>
<feature type="transmembrane region" description="Helical" evidence="6">
    <location>
        <begin position="184"/>
        <end position="202"/>
    </location>
</feature>
<dbReference type="InterPro" id="IPR043428">
    <property type="entry name" value="LivM-like"/>
</dbReference>
<dbReference type="EMBL" id="AP028679">
    <property type="protein sequence ID" value="BEQ14735.1"/>
    <property type="molecule type" value="Genomic_DNA"/>
</dbReference>
<evidence type="ECO:0000256" key="6">
    <source>
        <dbReference type="SAM" id="Phobius"/>
    </source>
</evidence>
<dbReference type="KEGG" id="dmp:FAK_18010"/>
<evidence type="ECO:0000256" key="2">
    <source>
        <dbReference type="ARBA" id="ARBA00022475"/>
    </source>
</evidence>
<evidence type="ECO:0000256" key="5">
    <source>
        <dbReference type="ARBA" id="ARBA00023136"/>
    </source>
</evidence>
<keyword evidence="3 6" id="KW-0812">Transmembrane</keyword>
<comment type="subcellular location">
    <subcellularLocation>
        <location evidence="1">Cell membrane</location>
        <topology evidence="1">Multi-pass membrane protein</topology>
    </subcellularLocation>
</comment>
<dbReference type="RefSeq" id="WP_338606429.1">
    <property type="nucleotide sequence ID" value="NZ_AP028679.1"/>
</dbReference>
<feature type="transmembrane region" description="Helical" evidence="6">
    <location>
        <begin position="6"/>
        <end position="26"/>
    </location>
</feature>
<dbReference type="GO" id="GO:0005886">
    <property type="term" value="C:plasma membrane"/>
    <property type="evidence" value="ECO:0007669"/>
    <property type="project" value="UniProtKB-SubCell"/>
</dbReference>
<evidence type="ECO:0000313" key="8">
    <source>
        <dbReference type="Proteomes" id="UP001366166"/>
    </source>
</evidence>
<dbReference type="Proteomes" id="UP001366166">
    <property type="component" value="Chromosome"/>
</dbReference>
<organism evidence="7 8">
    <name type="scientific">Desulfoferula mesophila</name>
    <dbReference type="NCBI Taxonomy" id="3058419"/>
    <lineage>
        <taxon>Bacteria</taxon>
        <taxon>Pseudomonadati</taxon>
        <taxon>Thermodesulfobacteriota</taxon>
        <taxon>Desulfarculia</taxon>
        <taxon>Desulfarculales</taxon>
        <taxon>Desulfarculaceae</taxon>
        <taxon>Desulfoferula</taxon>
    </lineage>
</organism>
<gene>
    <name evidence="7" type="ORF">FAK_18010</name>
</gene>
<evidence type="ECO:0000256" key="1">
    <source>
        <dbReference type="ARBA" id="ARBA00004651"/>
    </source>
</evidence>
<feature type="transmembrane region" description="Helical" evidence="6">
    <location>
        <begin position="86"/>
        <end position="104"/>
    </location>
</feature>
<dbReference type="Pfam" id="PF02653">
    <property type="entry name" value="BPD_transp_2"/>
    <property type="match status" value="1"/>
</dbReference>
<dbReference type="PANTHER" id="PTHR30482:SF17">
    <property type="entry name" value="ABC TRANSPORTER ATP-BINDING PROTEIN"/>
    <property type="match status" value="1"/>
</dbReference>
<dbReference type="GO" id="GO:0015658">
    <property type="term" value="F:branched-chain amino acid transmembrane transporter activity"/>
    <property type="evidence" value="ECO:0007669"/>
    <property type="project" value="InterPro"/>
</dbReference>
<dbReference type="AlphaFoldDB" id="A0AAU9EFI9"/>
<feature type="transmembrane region" description="Helical" evidence="6">
    <location>
        <begin position="57"/>
        <end position="79"/>
    </location>
</feature>
<reference evidence="8" key="1">
    <citation type="journal article" date="2023" name="Arch. Microbiol.">
        <title>Desulfoferula mesophilus gen. nov. sp. nov., a mesophilic sulfate-reducing bacterium isolated from a brackish lake sediment.</title>
        <authorList>
            <person name="Watanabe T."/>
            <person name="Yabe T."/>
            <person name="Tsuji J.M."/>
            <person name="Fukui M."/>
        </authorList>
    </citation>
    <scope>NUCLEOTIDE SEQUENCE [LARGE SCALE GENOMIC DNA]</scope>
    <source>
        <strain evidence="8">12FAK</strain>
    </source>
</reference>
<evidence type="ECO:0000256" key="3">
    <source>
        <dbReference type="ARBA" id="ARBA00022692"/>
    </source>
</evidence>
<dbReference type="InterPro" id="IPR001851">
    <property type="entry name" value="ABC_transp_permease"/>
</dbReference>
<keyword evidence="5 6" id="KW-0472">Membrane</keyword>